<evidence type="ECO:0000313" key="4">
    <source>
        <dbReference type="Proteomes" id="UP000584824"/>
    </source>
</evidence>
<gene>
    <name evidence="3" type="ORF">GGQ66_004274</name>
</gene>
<dbReference type="AlphaFoldDB" id="A0A7W6K5R8"/>
<keyword evidence="2" id="KW-0732">Signal</keyword>
<reference evidence="3 4" key="1">
    <citation type="submission" date="2020-08" db="EMBL/GenBank/DDBJ databases">
        <title>Genomic Encyclopedia of Type Strains, Phase IV (KMG-IV): sequencing the most valuable type-strain genomes for metagenomic binning, comparative biology and taxonomic classification.</title>
        <authorList>
            <person name="Goeker M."/>
        </authorList>
    </citation>
    <scope>NUCLEOTIDE SEQUENCE [LARGE SCALE GENOMIC DNA]</scope>
    <source>
        <strain evidence="3 4">DSM 26385</strain>
    </source>
</reference>
<protein>
    <submittedName>
        <fullName evidence="3">Uncharacterized protein YjbI with pentapeptide repeats</fullName>
    </submittedName>
</protein>
<dbReference type="Pfam" id="PF13599">
    <property type="entry name" value="Pentapeptide_4"/>
    <property type="match status" value="1"/>
</dbReference>
<dbReference type="Proteomes" id="UP000584824">
    <property type="component" value="Unassembled WGS sequence"/>
</dbReference>
<dbReference type="Gene3D" id="2.160.20.80">
    <property type="entry name" value="E3 ubiquitin-protein ligase SopA"/>
    <property type="match status" value="1"/>
</dbReference>
<dbReference type="InterPro" id="IPR001646">
    <property type="entry name" value="5peptide_repeat"/>
</dbReference>
<proteinExistence type="predicted"/>
<dbReference type="PANTHER" id="PTHR47485:SF1">
    <property type="entry name" value="THYLAKOID LUMENAL 17.4 KDA PROTEIN, CHLOROPLASTIC"/>
    <property type="match status" value="1"/>
</dbReference>
<comment type="caution">
    <text evidence="3">The sequence shown here is derived from an EMBL/GenBank/DDBJ whole genome shotgun (WGS) entry which is preliminary data.</text>
</comment>
<name>A0A7W6K5R8_9HYPH</name>
<dbReference type="PANTHER" id="PTHR47485">
    <property type="entry name" value="THYLAKOID LUMENAL 17.4 KDA PROTEIN, CHLOROPLASTIC"/>
    <property type="match status" value="1"/>
</dbReference>
<evidence type="ECO:0000256" key="2">
    <source>
        <dbReference type="SAM" id="SignalP"/>
    </source>
</evidence>
<sequence length="249" mass="26268">MTGFNYGRSLQRRILAAAAMTVPLLIAGASGAAFAADCRGGPQPGADWSGCKKSMLVIPGSQLDNANLAKADLSFTDFRGSSLKSADIEKAKMIRASFAEADLQDANLSRVEAYRVNFNGSTANGAKFTNAEVQRADFRGAKLRDADFTKAELGRADFRGADITGSRFTMANLARARVAGAAFSGPIDFDNAFLLLTRLDGVDLSAATGLVQEQINLACGDNKTKLPPGLTAPAHWPCADEVDDSNDPD</sequence>
<dbReference type="SUPFAM" id="SSF141571">
    <property type="entry name" value="Pentapeptide repeat-like"/>
    <property type="match status" value="1"/>
</dbReference>
<keyword evidence="4" id="KW-1185">Reference proteome</keyword>
<feature type="chain" id="PRO_5030959253" evidence="2">
    <location>
        <begin position="36"/>
        <end position="249"/>
    </location>
</feature>
<organism evidence="3 4">
    <name type="scientific">Allorhizobium borbori</name>
    <dbReference type="NCBI Taxonomy" id="485907"/>
    <lineage>
        <taxon>Bacteria</taxon>
        <taxon>Pseudomonadati</taxon>
        <taxon>Pseudomonadota</taxon>
        <taxon>Alphaproteobacteria</taxon>
        <taxon>Hyphomicrobiales</taxon>
        <taxon>Rhizobiaceae</taxon>
        <taxon>Rhizobium/Agrobacterium group</taxon>
        <taxon>Allorhizobium</taxon>
    </lineage>
</organism>
<evidence type="ECO:0000256" key="1">
    <source>
        <dbReference type="ARBA" id="ARBA00022737"/>
    </source>
</evidence>
<dbReference type="EMBL" id="JACIDU010000027">
    <property type="protein sequence ID" value="MBB4105686.1"/>
    <property type="molecule type" value="Genomic_DNA"/>
</dbReference>
<dbReference type="RefSeq" id="WP_183795387.1">
    <property type="nucleotide sequence ID" value="NZ_JACIDU010000027.1"/>
</dbReference>
<feature type="signal peptide" evidence="2">
    <location>
        <begin position="1"/>
        <end position="35"/>
    </location>
</feature>
<evidence type="ECO:0000313" key="3">
    <source>
        <dbReference type="EMBL" id="MBB4105686.1"/>
    </source>
</evidence>
<keyword evidence="1" id="KW-0677">Repeat</keyword>
<accession>A0A7W6K5R8</accession>